<gene>
    <name evidence="2" type="ORF">DI533_06455</name>
</gene>
<evidence type="ECO:0000259" key="1">
    <source>
        <dbReference type="Pfam" id="PF07700"/>
    </source>
</evidence>
<dbReference type="PANTHER" id="PTHR45655">
    <property type="entry name" value="GUANYLATE CYCLASE SOLUBLE SUBUNIT BETA-2"/>
    <property type="match status" value="1"/>
</dbReference>
<dbReference type="SUPFAM" id="SSF111126">
    <property type="entry name" value="Ligand-binding domain in the NO signalling and Golgi transport"/>
    <property type="match status" value="1"/>
</dbReference>
<dbReference type="Pfam" id="PF07700">
    <property type="entry name" value="HNOB"/>
    <property type="match status" value="1"/>
</dbReference>
<name>A0A2W5SEG5_CERSP</name>
<reference evidence="2 3" key="1">
    <citation type="submission" date="2017-08" db="EMBL/GenBank/DDBJ databases">
        <title>Infants hospitalized years apart are colonized by the same room-sourced microbial strains.</title>
        <authorList>
            <person name="Brooks B."/>
            <person name="Olm M.R."/>
            <person name="Firek B.A."/>
            <person name="Baker R."/>
            <person name="Thomas B.C."/>
            <person name="Morowitz M.J."/>
            <person name="Banfield J.F."/>
        </authorList>
    </citation>
    <scope>NUCLEOTIDE SEQUENCE [LARGE SCALE GENOMIC DNA]</scope>
    <source>
        <strain evidence="2">S2_003_000_R2_11</strain>
    </source>
</reference>
<dbReference type="Proteomes" id="UP000248975">
    <property type="component" value="Unassembled WGS sequence"/>
</dbReference>
<protein>
    <submittedName>
        <fullName evidence="2">Heme NO-binding protein</fullName>
    </submittedName>
</protein>
<dbReference type="Gene3D" id="3.90.1520.10">
    <property type="entry name" value="H-NOX domain"/>
    <property type="match status" value="1"/>
</dbReference>
<organism evidence="2 3">
    <name type="scientific">Cereibacter sphaeroides</name>
    <name type="common">Rhodobacter sphaeroides</name>
    <dbReference type="NCBI Taxonomy" id="1063"/>
    <lineage>
        <taxon>Bacteria</taxon>
        <taxon>Pseudomonadati</taxon>
        <taxon>Pseudomonadota</taxon>
        <taxon>Alphaproteobacteria</taxon>
        <taxon>Rhodobacterales</taxon>
        <taxon>Paracoccaceae</taxon>
        <taxon>Cereibacter</taxon>
    </lineage>
</organism>
<dbReference type="InterPro" id="IPR011644">
    <property type="entry name" value="Heme_NO-bd"/>
</dbReference>
<evidence type="ECO:0000313" key="2">
    <source>
        <dbReference type="EMBL" id="PZR00227.1"/>
    </source>
</evidence>
<evidence type="ECO:0000313" key="3">
    <source>
        <dbReference type="Proteomes" id="UP000248975"/>
    </source>
</evidence>
<dbReference type="AlphaFoldDB" id="A0A2W5SEG5"/>
<dbReference type="GO" id="GO:0020037">
    <property type="term" value="F:heme binding"/>
    <property type="evidence" value="ECO:0007669"/>
    <property type="project" value="InterPro"/>
</dbReference>
<sequence length="195" mass="21731">MHGLINRSIQVFLRDTYGEALWTEVAVAADLGFDGFESMLRYDDRLTRRVIDAAAARLNRPRETVLEDLGTYLVSHPNLERLRRLLRFGGVDFVDFLHSLDELPGRGRMAVPDLDLPFLELRGRGPERFLLICRSPLEGIGHVIVGLLRAMADDYGALVVLEHQGSGAAGEVVSIHLLEQRFAAGRRFEPAARAG</sequence>
<proteinExistence type="predicted"/>
<accession>A0A2W5SEG5</accession>
<comment type="caution">
    <text evidence="2">The sequence shown here is derived from an EMBL/GenBank/DDBJ whole genome shotgun (WGS) entry which is preliminary data.</text>
</comment>
<feature type="domain" description="Heme NO-binding" evidence="1">
    <location>
        <begin position="2"/>
        <end position="162"/>
    </location>
</feature>
<dbReference type="InterPro" id="IPR024096">
    <property type="entry name" value="NO_sig/Golgi_transp_ligand-bd"/>
</dbReference>
<dbReference type="EMBL" id="QFQS01000001">
    <property type="protein sequence ID" value="PZR00227.1"/>
    <property type="molecule type" value="Genomic_DNA"/>
</dbReference>
<dbReference type="PANTHER" id="PTHR45655:SF13">
    <property type="entry name" value="SOLUBLE GUANYLATE CYCLASE GCY-32-RELATED"/>
    <property type="match status" value="1"/>
</dbReference>
<dbReference type="InterPro" id="IPR038158">
    <property type="entry name" value="H-NOX_domain_sf"/>
</dbReference>